<organism evidence="2 3">
    <name type="scientific">Pyxicephalus adspersus</name>
    <name type="common">African bullfrog</name>
    <dbReference type="NCBI Taxonomy" id="30357"/>
    <lineage>
        <taxon>Eukaryota</taxon>
        <taxon>Metazoa</taxon>
        <taxon>Chordata</taxon>
        <taxon>Craniata</taxon>
        <taxon>Vertebrata</taxon>
        <taxon>Euteleostomi</taxon>
        <taxon>Amphibia</taxon>
        <taxon>Batrachia</taxon>
        <taxon>Anura</taxon>
        <taxon>Neobatrachia</taxon>
        <taxon>Ranoidea</taxon>
        <taxon>Pyxicephalidae</taxon>
        <taxon>Pyxicephalinae</taxon>
        <taxon>Pyxicephalus</taxon>
    </lineage>
</organism>
<keyword evidence="3" id="KW-1185">Reference proteome</keyword>
<keyword evidence="1" id="KW-1133">Transmembrane helix</keyword>
<gene>
    <name evidence="2" type="ORF">GDO54_000425</name>
</gene>
<sequence length="124" mass="14521">MPRHIYQTIVLCTIFLGTMKEYMMYPFFGFCVLSKKRNVRRPVTFKATKFCKYYPEAEGCFSVSLCAWWERLKPLASSMKMLMTGLEVTHAFTQVHRPVLYTSVLICLRTSLMSSRMPEKRQAV</sequence>
<accession>A0AAV3AXE8</accession>
<feature type="transmembrane region" description="Helical" evidence="1">
    <location>
        <begin position="6"/>
        <end position="33"/>
    </location>
</feature>
<keyword evidence="1" id="KW-0472">Membrane</keyword>
<evidence type="ECO:0008006" key="4">
    <source>
        <dbReference type="Google" id="ProtNLM"/>
    </source>
</evidence>
<evidence type="ECO:0000313" key="2">
    <source>
        <dbReference type="EMBL" id="DBA32650.1"/>
    </source>
</evidence>
<protein>
    <recommendedName>
        <fullName evidence="4">Secreted protein</fullName>
    </recommendedName>
</protein>
<reference evidence="2" key="1">
    <citation type="thesis" date="2020" institute="ProQuest LLC" country="789 East Eisenhower Parkway, Ann Arbor, MI, USA">
        <title>Comparative Genomics and Chromosome Evolution.</title>
        <authorList>
            <person name="Mudd A.B."/>
        </authorList>
    </citation>
    <scope>NUCLEOTIDE SEQUENCE</scope>
    <source>
        <strain evidence="2">1538</strain>
        <tissue evidence="2">Blood</tissue>
    </source>
</reference>
<evidence type="ECO:0000256" key="1">
    <source>
        <dbReference type="SAM" id="Phobius"/>
    </source>
</evidence>
<dbReference type="Proteomes" id="UP001181693">
    <property type="component" value="Unassembled WGS sequence"/>
</dbReference>
<dbReference type="AlphaFoldDB" id="A0AAV3AXE8"/>
<name>A0AAV3AXE8_PYXAD</name>
<evidence type="ECO:0000313" key="3">
    <source>
        <dbReference type="Proteomes" id="UP001181693"/>
    </source>
</evidence>
<dbReference type="EMBL" id="DYDO01000001">
    <property type="protein sequence ID" value="DBA32650.1"/>
    <property type="molecule type" value="Genomic_DNA"/>
</dbReference>
<keyword evidence="1" id="KW-0812">Transmembrane</keyword>
<comment type="caution">
    <text evidence="2">The sequence shown here is derived from an EMBL/GenBank/DDBJ whole genome shotgun (WGS) entry which is preliminary data.</text>
</comment>
<proteinExistence type="predicted"/>